<keyword evidence="1" id="KW-0479">Metal-binding</keyword>
<dbReference type="InterPro" id="IPR009078">
    <property type="entry name" value="Ferritin-like_SF"/>
</dbReference>
<feature type="binding site" evidence="1">
    <location>
        <position position="23"/>
    </location>
    <ligand>
        <name>Ca(2+)</name>
        <dbReference type="ChEBI" id="CHEBI:29108"/>
    </ligand>
</feature>
<comment type="caution">
    <text evidence="3">The sequence shown here is derived from an EMBL/GenBank/DDBJ whole genome shotgun (WGS) entry which is preliminary data.</text>
</comment>
<keyword evidence="1" id="KW-0106">Calcium</keyword>
<comment type="cofactor">
    <cofactor evidence="1">
        <name>Ca(2+)</name>
        <dbReference type="ChEBI" id="CHEBI:29108"/>
    </cofactor>
    <text evidence="1">Binds 1 Ca(2+) ion per subunit.</text>
</comment>
<reference evidence="3 4" key="1">
    <citation type="submission" date="2016-01" db="EMBL/GenBank/DDBJ databases">
        <title>Genome Sequences of Twelve Sporeforming Bacillus Species Isolated from Foods.</title>
        <authorList>
            <person name="Berendsen E.M."/>
            <person name="Wells-Bennik M.H."/>
            <person name="Krawcyk A.O."/>
            <person name="De Jong A."/>
            <person name="Holsappel S."/>
            <person name="Eijlander R.T."/>
            <person name="Kuipers O.P."/>
        </authorList>
    </citation>
    <scope>NUCLEOTIDE SEQUENCE [LARGE SCALE GENOMIC DNA]</scope>
    <source>
        <strain evidence="3 4">B4098</strain>
    </source>
</reference>
<name>A0A150JU69_HEYCO</name>
<feature type="binding site" evidence="1">
    <location>
        <position position="25"/>
    </location>
    <ligand>
        <name>Ca(2+)</name>
        <dbReference type="ChEBI" id="CHEBI:29108"/>
    </ligand>
</feature>
<feature type="binding site" evidence="1">
    <location>
        <position position="27"/>
    </location>
    <ligand>
        <name>Ca(2+)</name>
        <dbReference type="ChEBI" id="CHEBI:29108"/>
    </ligand>
</feature>
<proteinExistence type="predicted"/>
<protein>
    <submittedName>
        <fullName evidence="3">Uncharacterized protein</fullName>
    </submittedName>
</protein>
<dbReference type="Pfam" id="PF05067">
    <property type="entry name" value="Mn_catalase"/>
    <property type="match status" value="1"/>
</dbReference>
<evidence type="ECO:0000313" key="3">
    <source>
        <dbReference type="EMBL" id="KYC60756.1"/>
    </source>
</evidence>
<gene>
    <name evidence="3" type="ORF">B4098_3000</name>
</gene>
<organism evidence="3 4">
    <name type="scientific">Heyndrickxia coagulans</name>
    <name type="common">Weizmannia coagulans</name>
    <dbReference type="NCBI Taxonomy" id="1398"/>
    <lineage>
        <taxon>Bacteria</taxon>
        <taxon>Bacillati</taxon>
        <taxon>Bacillota</taxon>
        <taxon>Bacilli</taxon>
        <taxon>Bacillales</taxon>
        <taxon>Bacillaceae</taxon>
        <taxon>Heyndrickxia</taxon>
    </lineage>
</organism>
<dbReference type="RefSeq" id="WP_061566798.1">
    <property type="nucleotide sequence ID" value="NZ_LQYG01000083.1"/>
</dbReference>
<evidence type="ECO:0000256" key="2">
    <source>
        <dbReference type="SAM" id="MobiDB-lite"/>
    </source>
</evidence>
<dbReference type="GO" id="GO:0046872">
    <property type="term" value="F:metal ion binding"/>
    <property type="evidence" value="ECO:0007669"/>
    <property type="project" value="UniProtKB-KW"/>
</dbReference>
<sequence>MFVVPSTYPPDQEPEEFCHLFINHSEGKESAKGRWASSESMDGKGEFKFVEPFATNDRVGQQPAPPYVQGTLPTVK</sequence>
<dbReference type="EMBL" id="LQYG01000083">
    <property type="protein sequence ID" value="KYC60756.1"/>
    <property type="molecule type" value="Genomic_DNA"/>
</dbReference>
<accession>A0A150JU69</accession>
<evidence type="ECO:0000256" key="1">
    <source>
        <dbReference type="PIRSR" id="PIRSR607760-2"/>
    </source>
</evidence>
<dbReference type="Proteomes" id="UP000075288">
    <property type="component" value="Unassembled WGS sequence"/>
</dbReference>
<dbReference type="InterPro" id="IPR027407">
    <property type="entry name" value="Mn_catalase_C"/>
</dbReference>
<dbReference type="AlphaFoldDB" id="A0A150JU69"/>
<dbReference type="SUPFAM" id="SSF47240">
    <property type="entry name" value="Ferritin-like"/>
    <property type="match status" value="1"/>
</dbReference>
<feature type="region of interest" description="Disordered" evidence="2">
    <location>
        <begin position="56"/>
        <end position="76"/>
    </location>
</feature>
<dbReference type="Gene3D" id="3.30.1530.10">
    <property type="entry name" value="manganese catalase, domain 2, chain A"/>
    <property type="match status" value="1"/>
</dbReference>
<dbReference type="PATRIC" id="fig|1398.26.peg.618"/>
<evidence type="ECO:0000313" key="4">
    <source>
        <dbReference type="Proteomes" id="UP000075288"/>
    </source>
</evidence>
<dbReference type="InterPro" id="IPR007760">
    <property type="entry name" value="Mn_catalase"/>
</dbReference>